<comment type="similarity">
    <text evidence="1">Belongs to the intimin/invasin family.</text>
</comment>
<feature type="signal peptide" evidence="3">
    <location>
        <begin position="1"/>
        <end position="29"/>
    </location>
</feature>
<protein>
    <recommendedName>
        <fullName evidence="4">Inverse autotransporter beta-domain domain-containing protein</fullName>
    </recommendedName>
</protein>
<dbReference type="InterPro" id="IPR038177">
    <property type="entry name" value="IAT_beta_sf"/>
</dbReference>
<feature type="domain" description="Inverse autotransporter beta-domain" evidence="4">
    <location>
        <begin position="94"/>
        <end position="215"/>
    </location>
</feature>
<dbReference type="HOGENOM" id="CLU_1250246_0_0_6"/>
<dbReference type="EMBL" id="CBSX010000170">
    <property type="protein sequence ID" value="CDH07029.1"/>
    <property type="molecule type" value="Genomic_DNA"/>
</dbReference>
<reference evidence="5" key="1">
    <citation type="submission" date="2013-07" db="EMBL/GenBank/DDBJ databases">
        <title>Sub-species coevolution in mutualistic symbiosis.</title>
        <authorList>
            <person name="Murfin K."/>
            <person name="Klassen J."/>
            <person name="Lee M."/>
            <person name="Forst S."/>
            <person name="Stock P."/>
            <person name="Goodrich-Blair H."/>
        </authorList>
    </citation>
    <scope>NUCLEOTIDE SEQUENCE [LARGE SCALE GENOMIC DNA]</scope>
    <source>
        <strain evidence="5">Oregonense</strain>
    </source>
</reference>
<name>A0A077P802_XENBV</name>
<accession>A0A077P802</accession>
<evidence type="ECO:0000313" key="6">
    <source>
        <dbReference type="Proteomes" id="UP000028483"/>
    </source>
</evidence>
<keyword evidence="3" id="KW-0732">Signal</keyword>
<dbReference type="Proteomes" id="UP000028483">
    <property type="component" value="Unassembled WGS sequence"/>
</dbReference>
<organism evidence="5 6">
    <name type="scientific">Xenorhabdus bovienii str. oregonense</name>
    <dbReference type="NCBI Taxonomy" id="1398202"/>
    <lineage>
        <taxon>Bacteria</taxon>
        <taxon>Pseudomonadati</taxon>
        <taxon>Pseudomonadota</taxon>
        <taxon>Gammaproteobacteria</taxon>
        <taxon>Enterobacterales</taxon>
        <taxon>Morganellaceae</taxon>
        <taxon>Xenorhabdus</taxon>
    </lineage>
</organism>
<evidence type="ECO:0000256" key="3">
    <source>
        <dbReference type="SAM" id="SignalP"/>
    </source>
</evidence>
<feature type="compositionally biased region" description="Basic and acidic residues" evidence="2">
    <location>
        <begin position="67"/>
        <end position="77"/>
    </location>
</feature>
<dbReference type="PANTHER" id="PTHR39576">
    <property type="entry name" value="ATTACHING AND EFFACING PROTEIN HOMOLOG-RELATED-RELATED"/>
    <property type="match status" value="1"/>
</dbReference>
<feature type="chain" id="PRO_5001721928" description="Inverse autotransporter beta-domain domain-containing protein" evidence="3">
    <location>
        <begin position="30"/>
        <end position="221"/>
    </location>
</feature>
<gene>
    <name evidence="5" type="ORF">XBO1_2510063</name>
</gene>
<evidence type="ECO:0000256" key="2">
    <source>
        <dbReference type="SAM" id="MobiDB-lite"/>
    </source>
</evidence>
<dbReference type="PANTHER" id="PTHR39576:SF2">
    <property type="entry name" value="ATTACHING AND EFFACING PROTEIN HOMOLOG-RELATED"/>
    <property type="match status" value="1"/>
</dbReference>
<dbReference type="InterPro" id="IPR051715">
    <property type="entry name" value="Intimin-Invasin_domain"/>
</dbReference>
<dbReference type="GO" id="GO:0009279">
    <property type="term" value="C:cell outer membrane"/>
    <property type="evidence" value="ECO:0007669"/>
    <property type="project" value="TreeGrafter"/>
</dbReference>
<dbReference type="AlphaFoldDB" id="A0A077P802"/>
<evidence type="ECO:0000259" key="4">
    <source>
        <dbReference type="Pfam" id="PF11924"/>
    </source>
</evidence>
<dbReference type="Gene3D" id="2.40.160.160">
    <property type="entry name" value="Inverse autotransporter, beta-domain"/>
    <property type="match status" value="1"/>
</dbReference>
<evidence type="ECO:0000313" key="5">
    <source>
        <dbReference type="EMBL" id="CDH07029.1"/>
    </source>
</evidence>
<proteinExistence type="inferred from homology"/>
<dbReference type="InterPro" id="IPR024519">
    <property type="entry name" value="IAT_beta"/>
</dbReference>
<sequence>MFSYFSKIIRFFIMLYALILPSTMMNAFADGNVLIEKTDNHHASNKTSDIDFSVNDSSKKFLNSTTNKKDTIQKNEDISEPDTPNSIARHLQTAGNMLSSSPSQLAEQAKSYALGKLNSTVNNEAQKWLSQFGTARINFALDKKGKLENSAFDILFPFYDNKADWLLFSQVGYRNKDSRNTLNFGLGGRYFQNNWMYGLNTFFDHDFTGKNRRLGGHVLNS</sequence>
<comment type="caution">
    <text evidence="5">The sequence shown here is derived from an EMBL/GenBank/DDBJ whole genome shotgun (WGS) entry which is preliminary data.</text>
</comment>
<dbReference type="RefSeq" id="WP_038258713.1">
    <property type="nucleotide sequence ID" value="NZ_CAWLUU010000219.1"/>
</dbReference>
<feature type="region of interest" description="Disordered" evidence="2">
    <location>
        <begin position="64"/>
        <end position="84"/>
    </location>
</feature>
<dbReference type="Pfam" id="PF11924">
    <property type="entry name" value="IAT_beta"/>
    <property type="match status" value="1"/>
</dbReference>
<evidence type="ECO:0000256" key="1">
    <source>
        <dbReference type="ARBA" id="ARBA00010116"/>
    </source>
</evidence>